<protein>
    <recommendedName>
        <fullName evidence="4">CHCH domain-containing protein</fullName>
    </recommendedName>
</protein>
<evidence type="ECO:0008006" key="4">
    <source>
        <dbReference type="Google" id="ProtNLM"/>
    </source>
</evidence>
<evidence type="ECO:0000313" key="2">
    <source>
        <dbReference type="EnsemblPlants" id="TraesCS5B02G004200.1"/>
    </source>
</evidence>
<evidence type="ECO:0000313" key="3">
    <source>
        <dbReference type="Proteomes" id="UP000019116"/>
    </source>
</evidence>
<sequence>MPRETSWMPQRPDDAPLQRQTLPTKPAPKAPAPVPASAGGHNNVISALAYNIVDGITWGAGNAMGHRFVEFFAGPRTIQVASSEPQAATQAGRSGSKTGRSGLQYWARENCLNHSQSDISRCQFYLDLLNQCRRGSSNAGLAAATTIA</sequence>
<dbReference type="Gramene" id="TraesCS5B02G004200.1">
    <property type="protein sequence ID" value="TraesCS5B02G004200.1"/>
    <property type="gene ID" value="TraesCS5B02G004200"/>
</dbReference>
<organism evidence="2">
    <name type="scientific">Triticum aestivum</name>
    <name type="common">Wheat</name>
    <dbReference type="NCBI Taxonomy" id="4565"/>
    <lineage>
        <taxon>Eukaryota</taxon>
        <taxon>Viridiplantae</taxon>
        <taxon>Streptophyta</taxon>
        <taxon>Embryophyta</taxon>
        <taxon>Tracheophyta</taxon>
        <taxon>Spermatophyta</taxon>
        <taxon>Magnoliopsida</taxon>
        <taxon>Liliopsida</taxon>
        <taxon>Poales</taxon>
        <taxon>Poaceae</taxon>
        <taxon>BOP clade</taxon>
        <taxon>Pooideae</taxon>
        <taxon>Triticodae</taxon>
        <taxon>Triticeae</taxon>
        <taxon>Triticinae</taxon>
        <taxon>Triticum</taxon>
    </lineage>
</organism>
<feature type="compositionally biased region" description="Pro residues" evidence="1">
    <location>
        <begin position="25"/>
        <end position="34"/>
    </location>
</feature>
<name>A0A3B6LF01_WHEAT</name>
<dbReference type="PANTHER" id="PTHR13523">
    <property type="entry name" value="COILED-COIL-HELIX-COILED-COIL-HELIX DOMAIN CONTAINING 2/NUR77"/>
    <property type="match status" value="1"/>
</dbReference>
<keyword evidence="3" id="KW-1185">Reference proteome</keyword>
<dbReference type="Proteomes" id="UP000019116">
    <property type="component" value="Chromosome 5B"/>
</dbReference>
<dbReference type="OMA" id="FANCLNH"/>
<dbReference type="PANTHER" id="PTHR13523:SF2">
    <property type="entry name" value="COILED-COIL-HELIX-COILED-COIL-HELIX DOMAIN CONTAINING 2, ISOFORM A-RELATED"/>
    <property type="match status" value="1"/>
</dbReference>
<dbReference type="Gramene" id="TraesCS5B03G0009300.1">
    <property type="protein sequence ID" value="TraesCS5B03G0009300.1.CDS"/>
    <property type="gene ID" value="TraesCS5B03G0009300"/>
</dbReference>
<dbReference type="OrthoDB" id="1106148at2759"/>
<accession>A0A3B6LF01</accession>
<dbReference type="AlphaFoldDB" id="A0A3B6LF01"/>
<dbReference type="EnsemblPlants" id="TraesCS5B02G004200.1">
    <property type="protein sequence ID" value="TraesCS5B02G004200.1"/>
    <property type="gene ID" value="TraesCS5B02G004200"/>
</dbReference>
<dbReference type="GO" id="GO:0005739">
    <property type="term" value="C:mitochondrion"/>
    <property type="evidence" value="ECO:0000318"/>
    <property type="project" value="GO_Central"/>
</dbReference>
<proteinExistence type="predicted"/>
<dbReference type="SMR" id="A0A3B6LF01"/>
<evidence type="ECO:0000256" key="1">
    <source>
        <dbReference type="SAM" id="MobiDB-lite"/>
    </source>
</evidence>
<dbReference type="GO" id="GO:0007005">
    <property type="term" value="P:mitochondrion organization"/>
    <property type="evidence" value="ECO:0000318"/>
    <property type="project" value="GO_Central"/>
</dbReference>
<dbReference type="InterPro" id="IPR055304">
    <property type="entry name" value="CHCHD2/10-like"/>
</dbReference>
<dbReference type="GO" id="GO:0005634">
    <property type="term" value="C:nucleus"/>
    <property type="evidence" value="ECO:0000318"/>
    <property type="project" value="GO_Central"/>
</dbReference>
<reference evidence="2" key="2">
    <citation type="submission" date="2018-10" db="UniProtKB">
        <authorList>
            <consortium name="EnsemblPlants"/>
        </authorList>
    </citation>
    <scope>IDENTIFICATION</scope>
</reference>
<reference evidence="2" key="1">
    <citation type="submission" date="2018-08" db="EMBL/GenBank/DDBJ databases">
        <authorList>
            <person name="Rossello M."/>
        </authorList>
    </citation>
    <scope>NUCLEOTIDE SEQUENCE [LARGE SCALE GENOMIC DNA]</scope>
    <source>
        <strain evidence="2">cv. Chinese Spring</strain>
    </source>
</reference>
<dbReference type="STRING" id="4565.A0A3B6LF01"/>
<dbReference type="Gramene" id="TraesCAD_scaffold_041895_01G000100.1">
    <property type="protein sequence ID" value="TraesCAD_scaffold_041895_01G000100.1"/>
    <property type="gene ID" value="TraesCAD_scaffold_041895_01G000100"/>
</dbReference>
<feature type="region of interest" description="Disordered" evidence="1">
    <location>
        <begin position="1"/>
        <end position="37"/>
    </location>
</feature>